<gene>
    <name evidence="6" type="ORF">Talka_01063</name>
</gene>
<dbReference type="EMBL" id="VJNB01000004">
    <property type="protein sequence ID" value="TSE20168.1"/>
    <property type="molecule type" value="Genomic_DNA"/>
</dbReference>
<feature type="binding site" evidence="4">
    <location>
        <position position="68"/>
    </location>
    <ligand>
        <name>substrate</name>
    </ligand>
</feature>
<keyword evidence="3 4" id="KW-0067">ATP-binding</keyword>
<protein>
    <recommendedName>
        <fullName evidence="5">5-formyltetrahydrofolate cyclo-ligase</fullName>
        <ecNumber evidence="5">6.3.3.2</ecNumber>
    </recommendedName>
</protein>
<dbReference type="GO" id="GO:0046872">
    <property type="term" value="F:metal ion binding"/>
    <property type="evidence" value="ECO:0007669"/>
    <property type="project" value="UniProtKB-KW"/>
</dbReference>
<dbReference type="NCBIfam" id="TIGR02727">
    <property type="entry name" value="MTHFS_bact"/>
    <property type="match status" value="1"/>
</dbReference>
<comment type="caution">
    <text evidence="6">The sequence shown here is derived from an EMBL/GenBank/DDBJ whole genome shotgun (WGS) entry which is preliminary data.</text>
</comment>
<dbReference type="Proteomes" id="UP000315736">
    <property type="component" value="Unassembled WGS sequence"/>
</dbReference>
<keyword evidence="5" id="KW-0479">Metal-binding</keyword>
<dbReference type="GO" id="GO:0005524">
    <property type="term" value="F:ATP binding"/>
    <property type="evidence" value="ECO:0007669"/>
    <property type="project" value="UniProtKB-KW"/>
</dbReference>
<dbReference type="RefSeq" id="WP_143890177.1">
    <property type="nucleotide sequence ID" value="NZ_VJNB01000004.1"/>
</dbReference>
<feature type="binding site" evidence="4">
    <location>
        <begin position="153"/>
        <end position="161"/>
    </location>
    <ligand>
        <name>ATP</name>
        <dbReference type="ChEBI" id="CHEBI:30616"/>
    </ligand>
</feature>
<dbReference type="OrthoDB" id="9801938at2"/>
<reference evidence="6 7" key="1">
    <citation type="submission" date="2019-07" db="EMBL/GenBank/DDBJ databases">
        <title>Tepidimonas alkaliphilus YIM 72238 draft genome.</title>
        <authorList>
            <person name="Da Costa M.S."/>
            <person name="Froufe H.J.C."/>
            <person name="Egas C."/>
            <person name="Albuquerque L."/>
        </authorList>
    </citation>
    <scope>NUCLEOTIDE SEQUENCE [LARGE SCALE GENOMIC DNA]</scope>
    <source>
        <strain evidence="6 7">YIM 72238</strain>
    </source>
</reference>
<dbReference type="GO" id="GO:0030272">
    <property type="term" value="F:5-formyltetrahydrofolate cyclo-ligase activity"/>
    <property type="evidence" value="ECO:0007669"/>
    <property type="project" value="UniProtKB-EC"/>
</dbReference>
<organism evidence="6 7">
    <name type="scientific">Tepidimonas alkaliphilus</name>
    <dbReference type="NCBI Taxonomy" id="2588942"/>
    <lineage>
        <taxon>Bacteria</taxon>
        <taxon>Pseudomonadati</taxon>
        <taxon>Pseudomonadota</taxon>
        <taxon>Betaproteobacteria</taxon>
        <taxon>Burkholderiales</taxon>
        <taxon>Tepidimonas</taxon>
    </lineage>
</organism>
<keyword evidence="7" id="KW-1185">Reference proteome</keyword>
<sequence>MDKLDWAHQPEPLDAAQRKAYWRRRLVAERQRLPDRLARNEALQRVMRVWMVGRADAIVGAYWPIKGEFDPLPALYRWQEAANVEDARAARQQRRIALPVIDKVAGTLRFHVWYPGCPMEEDAYGIPKPKDTEVVQPTLLFVPCVGYGPGGVRLGYGGGFYDRTLAQLRPRPVTVGLAYASAFVPWLQPEPHDVPLDAILTDQGVAWPVGDD</sequence>
<dbReference type="SUPFAM" id="SSF100950">
    <property type="entry name" value="NagB/RpiA/CoA transferase-like"/>
    <property type="match status" value="1"/>
</dbReference>
<evidence type="ECO:0000256" key="2">
    <source>
        <dbReference type="ARBA" id="ARBA00022741"/>
    </source>
</evidence>
<dbReference type="InterPro" id="IPR002698">
    <property type="entry name" value="FTHF_cligase"/>
</dbReference>
<dbReference type="Gene3D" id="3.40.50.10420">
    <property type="entry name" value="NagB/RpiA/CoA transferase-like"/>
    <property type="match status" value="1"/>
</dbReference>
<name>A0A554W9B8_9BURK</name>
<keyword evidence="2 4" id="KW-0547">Nucleotide-binding</keyword>
<evidence type="ECO:0000256" key="1">
    <source>
        <dbReference type="ARBA" id="ARBA00010638"/>
    </source>
</evidence>
<dbReference type="InterPro" id="IPR024185">
    <property type="entry name" value="FTHF_cligase-like_sf"/>
</dbReference>
<keyword evidence="6" id="KW-0436">Ligase</keyword>
<evidence type="ECO:0000256" key="4">
    <source>
        <dbReference type="PIRSR" id="PIRSR006806-1"/>
    </source>
</evidence>
<evidence type="ECO:0000256" key="3">
    <source>
        <dbReference type="ARBA" id="ARBA00022840"/>
    </source>
</evidence>
<dbReference type="AlphaFoldDB" id="A0A554W9B8"/>
<dbReference type="GO" id="GO:0009396">
    <property type="term" value="P:folic acid-containing compound biosynthetic process"/>
    <property type="evidence" value="ECO:0007669"/>
    <property type="project" value="TreeGrafter"/>
</dbReference>
<dbReference type="EC" id="6.3.3.2" evidence="5"/>
<dbReference type="PANTHER" id="PTHR23407:SF1">
    <property type="entry name" value="5-FORMYLTETRAHYDROFOLATE CYCLO-LIGASE"/>
    <property type="match status" value="1"/>
</dbReference>
<keyword evidence="5" id="KW-0460">Magnesium</keyword>
<evidence type="ECO:0000313" key="7">
    <source>
        <dbReference type="Proteomes" id="UP000315736"/>
    </source>
</evidence>
<proteinExistence type="inferred from homology"/>
<dbReference type="PIRSF" id="PIRSF006806">
    <property type="entry name" value="FTHF_cligase"/>
    <property type="match status" value="1"/>
</dbReference>
<comment type="cofactor">
    <cofactor evidence="5">
        <name>Mg(2+)</name>
        <dbReference type="ChEBI" id="CHEBI:18420"/>
    </cofactor>
</comment>
<evidence type="ECO:0000313" key="6">
    <source>
        <dbReference type="EMBL" id="TSE20168.1"/>
    </source>
</evidence>
<dbReference type="Pfam" id="PF01812">
    <property type="entry name" value="5-FTHF_cyc-lig"/>
    <property type="match status" value="1"/>
</dbReference>
<evidence type="ECO:0000256" key="5">
    <source>
        <dbReference type="RuleBase" id="RU361279"/>
    </source>
</evidence>
<comment type="catalytic activity">
    <reaction evidence="5">
        <text>(6S)-5-formyl-5,6,7,8-tetrahydrofolate + ATP = (6R)-5,10-methenyltetrahydrofolate + ADP + phosphate</text>
        <dbReference type="Rhea" id="RHEA:10488"/>
        <dbReference type="ChEBI" id="CHEBI:30616"/>
        <dbReference type="ChEBI" id="CHEBI:43474"/>
        <dbReference type="ChEBI" id="CHEBI:57455"/>
        <dbReference type="ChEBI" id="CHEBI:57457"/>
        <dbReference type="ChEBI" id="CHEBI:456216"/>
        <dbReference type="EC" id="6.3.3.2"/>
    </reaction>
</comment>
<dbReference type="GO" id="GO:0035999">
    <property type="term" value="P:tetrahydrofolate interconversion"/>
    <property type="evidence" value="ECO:0007669"/>
    <property type="project" value="TreeGrafter"/>
</dbReference>
<accession>A0A554W9B8</accession>
<feature type="binding site" evidence="4">
    <location>
        <begin position="19"/>
        <end position="23"/>
    </location>
    <ligand>
        <name>ATP</name>
        <dbReference type="ChEBI" id="CHEBI:30616"/>
    </ligand>
</feature>
<dbReference type="PANTHER" id="PTHR23407">
    <property type="entry name" value="ATPASE INHIBITOR/5-FORMYLTETRAHYDROFOLATE CYCLO-LIGASE"/>
    <property type="match status" value="1"/>
</dbReference>
<comment type="similarity">
    <text evidence="1 5">Belongs to the 5-formyltetrahydrofolate cyclo-ligase family.</text>
</comment>
<dbReference type="InterPro" id="IPR037171">
    <property type="entry name" value="NagB/RpiA_transferase-like"/>
</dbReference>